<reference evidence="2" key="1">
    <citation type="submission" date="2019-02" db="EMBL/GenBank/DDBJ databases">
        <authorList>
            <person name="Gruber-Vodicka R. H."/>
            <person name="Seah K. B. B."/>
        </authorList>
    </citation>
    <scope>NUCLEOTIDE SEQUENCE</scope>
    <source>
        <strain evidence="2">BECK_BZ15</strain>
    </source>
</reference>
<dbReference type="InterPro" id="IPR041705">
    <property type="entry name" value="PIN_Sll0205"/>
</dbReference>
<dbReference type="InterPro" id="IPR052919">
    <property type="entry name" value="TA_system_RNase"/>
</dbReference>
<dbReference type="PANTHER" id="PTHR36173">
    <property type="entry name" value="RIBONUCLEASE VAPC16-RELATED"/>
    <property type="match status" value="1"/>
</dbReference>
<evidence type="ECO:0000259" key="1">
    <source>
        <dbReference type="Pfam" id="PF01850"/>
    </source>
</evidence>
<organism evidence="2">
    <name type="scientific">Candidatus Kentrum sp. FW</name>
    <dbReference type="NCBI Taxonomy" id="2126338"/>
    <lineage>
        <taxon>Bacteria</taxon>
        <taxon>Pseudomonadati</taxon>
        <taxon>Pseudomonadota</taxon>
        <taxon>Gammaproteobacteria</taxon>
        <taxon>Candidatus Kentrum</taxon>
    </lineage>
</organism>
<accession>A0A450SU33</accession>
<dbReference type="CDD" id="cd09872">
    <property type="entry name" value="PIN_Sll0205-like"/>
    <property type="match status" value="1"/>
</dbReference>
<evidence type="ECO:0000313" key="2">
    <source>
        <dbReference type="EMBL" id="VFJ57511.1"/>
    </source>
</evidence>
<dbReference type="PANTHER" id="PTHR36173:SF2">
    <property type="entry name" value="RIBONUCLEASE VAPC16"/>
    <property type="match status" value="1"/>
</dbReference>
<dbReference type="InterPro" id="IPR002716">
    <property type="entry name" value="PIN_dom"/>
</dbReference>
<dbReference type="SUPFAM" id="SSF88723">
    <property type="entry name" value="PIN domain-like"/>
    <property type="match status" value="1"/>
</dbReference>
<dbReference type="InterPro" id="IPR029060">
    <property type="entry name" value="PIN-like_dom_sf"/>
</dbReference>
<protein>
    <submittedName>
        <fullName evidence="2">PIN domain nuclease, a component of toxin-antitoxin system (PIN domain)</fullName>
    </submittedName>
</protein>
<dbReference type="EMBL" id="CAADEW010000072">
    <property type="protein sequence ID" value="VFJ57511.1"/>
    <property type="molecule type" value="Genomic_DNA"/>
</dbReference>
<dbReference type="AlphaFoldDB" id="A0A450SU33"/>
<feature type="domain" description="PIN" evidence="1">
    <location>
        <begin position="6"/>
        <end position="103"/>
    </location>
</feature>
<gene>
    <name evidence="2" type="ORF">BECKFW1821A_GA0114235_10726</name>
</gene>
<sequence length="109" mass="12264">MSPIALQTISSVQSKVLVSPASLWEIAIKISVGKYRLPQPFGDFMREQLAVNQFDLLPTGVSHMARVITLPFHHRDPFDRLIIAQALVEEVPVVSVDPLLDKYGVERVW</sequence>
<proteinExistence type="predicted"/>
<dbReference type="Pfam" id="PF01850">
    <property type="entry name" value="PIN"/>
    <property type="match status" value="1"/>
</dbReference>
<name>A0A450SU33_9GAMM</name>